<proteinExistence type="predicted"/>
<evidence type="ECO:0000313" key="1">
    <source>
        <dbReference type="EMBL" id="KAI0054853.1"/>
    </source>
</evidence>
<evidence type="ECO:0000313" key="2">
    <source>
        <dbReference type="Proteomes" id="UP000814140"/>
    </source>
</evidence>
<dbReference type="EMBL" id="MU277338">
    <property type="protein sequence ID" value="KAI0054853.1"/>
    <property type="molecule type" value="Genomic_DNA"/>
</dbReference>
<keyword evidence="2" id="KW-1185">Reference proteome</keyword>
<reference evidence="1" key="2">
    <citation type="journal article" date="2022" name="New Phytol.">
        <title>Evolutionary transition to the ectomycorrhizal habit in the genomes of a hyperdiverse lineage of mushroom-forming fungi.</title>
        <authorList>
            <person name="Looney B."/>
            <person name="Miyauchi S."/>
            <person name="Morin E."/>
            <person name="Drula E."/>
            <person name="Courty P.E."/>
            <person name="Kohler A."/>
            <person name="Kuo A."/>
            <person name="LaButti K."/>
            <person name="Pangilinan J."/>
            <person name="Lipzen A."/>
            <person name="Riley R."/>
            <person name="Andreopoulos W."/>
            <person name="He G."/>
            <person name="Johnson J."/>
            <person name="Nolan M."/>
            <person name="Tritt A."/>
            <person name="Barry K.W."/>
            <person name="Grigoriev I.V."/>
            <person name="Nagy L.G."/>
            <person name="Hibbett D."/>
            <person name="Henrissat B."/>
            <person name="Matheny P.B."/>
            <person name="Labbe J."/>
            <person name="Martin F.M."/>
        </authorList>
    </citation>
    <scope>NUCLEOTIDE SEQUENCE</scope>
    <source>
        <strain evidence="1">HHB10654</strain>
    </source>
</reference>
<dbReference type="Proteomes" id="UP000814140">
    <property type="component" value="Unassembled WGS sequence"/>
</dbReference>
<protein>
    <submittedName>
        <fullName evidence="1">Uncharacterized protein</fullName>
    </submittedName>
</protein>
<reference evidence="1" key="1">
    <citation type="submission" date="2021-03" db="EMBL/GenBank/DDBJ databases">
        <authorList>
            <consortium name="DOE Joint Genome Institute"/>
            <person name="Ahrendt S."/>
            <person name="Looney B.P."/>
            <person name="Miyauchi S."/>
            <person name="Morin E."/>
            <person name="Drula E."/>
            <person name="Courty P.E."/>
            <person name="Chicoki N."/>
            <person name="Fauchery L."/>
            <person name="Kohler A."/>
            <person name="Kuo A."/>
            <person name="Labutti K."/>
            <person name="Pangilinan J."/>
            <person name="Lipzen A."/>
            <person name="Riley R."/>
            <person name="Andreopoulos W."/>
            <person name="He G."/>
            <person name="Johnson J."/>
            <person name="Barry K.W."/>
            <person name="Grigoriev I.V."/>
            <person name="Nagy L."/>
            <person name="Hibbett D."/>
            <person name="Henrissat B."/>
            <person name="Matheny P.B."/>
            <person name="Labbe J."/>
            <person name="Martin F."/>
        </authorList>
    </citation>
    <scope>NUCLEOTIDE SEQUENCE</scope>
    <source>
        <strain evidence="1">HHB10654</strain>
    </source>
</reference>
<accession>A0ACB8SEF9</accession>
<name>A0ACB8SEF9_9AGAM</name>
<gene>
    <name evidence="1" type="ORF">BV25DRAFT_1922314</name>
</gene>
<comment type="caution">
    <text evidence="1">The sequence shown here is derived from an EMBL/GenBank/DDBJ whole genome shotgun (WGS) entry which is preliminary data.</text>
</comment>
<organism evidence="1 2">
    <name type="scientific">Artomyces pyxidatus</name>
    <dbReference type="NCBI Taxonomy" id="48021"/>
    <lineage>
        <taxon>Eukaryota</taxon>
        <taxon>Fungi</taxon>
        <taxon>Dikarya</taxon>
        <taxon>Basidiomycota</taxon>
        <taxon>Agaricomycotina</taxon>
        <taxon>Agaricomycetes</taxon>
        <taxon>Russulales</taxon>
        <taxon>Auriscalpiaceae</taxon>
        <taxon>Artomyces</taxon>
    </lineage>
</organism>
<sequence>MSECRVKALGDIDRPPRPDFVLALAHLSPLDPDDHCTLNGVARQMAYLPESSSFANPDTGLAAITSRGETLEDTQVIITDEIETARSRNASVPIASLLPELLTQIFAIIKFANPPSRNPDQTVDLGWIPSATHVCHYWREVALAHSMLWTDIIFALGPRWAEELLVRSKTAPLSLVWKPEGIEPRIPSSPVVEGLIATGLIRTRELEVWLPGAPILDSLFQSLLLISAPMLDIVWLRAEEGLESTRWSTVHSSIPHGFFEGKGSRLRTLTLIDISSGWASLPTSALEYLSINFSTAEPHAIPMPTQALDQFIDFLENTPTLERLVLRQGLPYNAFLGSQAGRVVNLPRLRQVELMGPRLAIANLLSHINTDVLLELRLSLRRNGHRQNTFPDYGFFIPPHLYPALDIVIVRDGPNDDGLLENFVLAHPAPNLTRFELSSDRQQLHGPIPQFVSSRAPKLHNLTLRGFGFSLEHLPVANLTRLHLALPDPSWSSVTLDGLLDRLQATSTLQVLILVHCLPSHVIGSAPSHAAERVIPLPNLRRFILYGKSRDVAAFAHHVDLPAGAQLDINCNVPDGHNTESEWDPPSAFVFKPVAPARSFTCKLQMSPGLQTNGHLLVVRGYRRFDTVGAIPLVERLELNHDPDIRIALRTPIAQRPTIQDVIKIWSPAIVFQALDIMCIPKYEGRWDLPQSAWRDIFRQLRSVQHLSLRTAR</sequence>